<evidence type="ECO:0000256" key="2">
    <source>
        <dbReference type="ARBA" id="ARBA00022658"/>
    </source>
</evidence>
<name>A0A0N0BD35_9HYME</name>
<dbReference type="GO" id="GO:0015031">
    <property type="term" value="P:protein transport"/>
    <property type="evidence" value="ECO:0007669"/>
    <property type="project" value="UniProtKB-KW"/>
</dbReference>
<feature type="region of interest" description="Disordered" evidence="4">
    <location>
        <begin position="137"/>
        <end position="259"/>
    </location>
</feature>
<dbReference type="GO" id="GO:0006892">
    <property type="term" value="P:post-Golgi vesicle-mediated transport"/>
    <property type="evidence" value="ECO:0007669"/>
    <property type="project" value="TreeGrafter"/>
</dbReference>
<protein>
    <submittedName>
        <fullName evidence="5">Guanine nucleotide exchange factor MSS4</fullName>
    </submittedName>
</protein>
<reference evidence="5 6" key="1">
    <citation type="submission" date="2015-07" db="EMBL/GenBank/DDBJ databases">
        <title>The genome of Melipona quadrifasciata.</title>
        <authorList>
            <person name="Pan H."/>
            <person name="Kapheim K."/>
        </authorList>
    </citation>
    <scope>NUCLEOTIDE SEQUENCE [LARGE SCALE GENOMIC DNA]</scope>
    <source>
        <strain evidence="5">0111107301</strain>
        <tissue evidence="5">Whole body</tissue>
    </source>
</reference>
<keyword evidence="6" id="KW-1185">Reference proteome</keyword>
<feature type="compositionally biased region" description="Low complexity" evidence="4">
    <location>
        <begin position="222"/>
        <end position="233"/>
    </location>
</feature>
<dbReference type="PANTHER" id="PTHR13276:SF0">
    <property type="entry name" value="GUANINE NUCLEOTIDE EXCHANGE FACTOR MSS4"/>
    <property type="match status" value="1"/>
</dbReference>
<dbReference type="Proteomes" id="UP000053105">
    <property type="component" value="Unassembled WGS sequence"/>
</dbReference>
<dbReference type="SUPFAM" id="SSF51316">
    <property type="entry name" value="Mss4-like"/>
    <property type="match status" value="1"/>
</dbReference>
<evidence type="ECO:0000313" key="6">
    <source>
        <dbReference type="Proteomes" id="UP000053105"/>
    </source>
</evidence>
<evidence type="ECO:0000256" key="3">
    <source>
        <dbReference type="ARBA" id="ARBA00022927"/>
    </source>
</evidence>
<dbReference type="InterPro" id="IPR011057">
    <property type="entry name" value="Mss4-like_sf"/>
</dbReference>
<dbReference type="AlphaFoldDB" id="A0A0N0BD35"/>
<feature type="compositionally biased region" description="Basic residues" evidence="4">
    <location>
        <begin position="187"/>
        <end position="199"/>
    </location>
</feature>
<dbReference type="GO" id="GO:0005829">
    <property type="term" value="C:cytosol"/>
    <property type="evidence" value="ECO:0007669"/>
    <property type="project" value="TreeGrafter"/>
</dbReference>
<feature type="compositionally biased region" description="Basic and acidic residues" evidence="4">
    <location>
        <begin position="169"/>
        <end position="179"/>
    </location>
</feature>
<sequence length="259" mass="29595">MTTNENISTLKDQDERNKLKVYCTFCPSKMLNAGVARLVNIEFNLPYIQRKGEGEADQQELITDYWLVEDMYTFENIGVSHTVDNVKPNTHHTTSTNIELTCDHVDFCHGIVVHDKLVFQRSILELATSLDPIVEEKKKQANTTTEARARNHHHRHRPPKSPLRAGKRTTLDRLLDRKANRCFSLKREKKEKKKKKKKKNAADSSVVLDADRGQKERNAKCSPNSSSPETSSSRHLGESNEEAWVYPKINAGTTKVRSE</sequence>
<dbReference type="PROSITE" id="PS51796">
    <property type="entry name" value="MSS4"/>
    <property type="match status" value="1"/>
</dbReference>
<feature type="compositionally biased region" description="Basic residues" evidence="4">
    <location>
        <begin position="150"/>
        <end position="159"/>
    </location>
</feature>
<dbReference type="EMBL" id="KQ435879">
    <property type="protein sequence ID" value="KOX69892.1"/>
    <property type="molecule type" value="Genomic_DNA"/>
</dbReference>
<dbReference type="STRING" id="166423.A0A0N0BD35"/>
<organism evidence="5 6">
    <name type="scientific">Melipona quadrifasciata</name>
    <dbReference type="NCBI Taxonomy" id="166423"/>
    <lineage>
        <taxon>Eukaryota</taxon>
        <taxon>Metazoa</taxon>
        <taxon>Ecdysozoa</taxon>
        <taxon>Arthropoda</taxon>
        <taxon>Hexapoda</taxon>
        <taxon>Insecta</taxon>
        <taxon>Pterygota</taxon>
        <taxon>Neoptera</taxon>
        <taxon>Endopterygota</taxon>
        <taxon>Hymenoptera</taxon>
        <taxon>Apocrita</taxon>
        <taxon>Aculeata</taxon>
        <taxon>Apoidea</taxon>
        <taxon>Anthophila</taxon>
        <taxon>Apidae</taxon>
        <taxon>Melipona</taxon>
    </lineage>
</organism>
<dbReference type="GO" id="GO:0007264">
    <property type="term" value="P:small GTPase-mediated signal transduction"/>
    <property type="evidence" value="ECO:0007669"/>
    <property type="project" value="InterPro"/>
</dbReference>
<dbReference type="GO" id="GO:0005085">
    <property type="term" value="F:guanyl-nucleotide exchange factor activity"/>
    <property type="evidence" value="ECO:0007669"/>
    <property type="project" value="UniProtKB-KW"/>
</dbReference>
<keyword evidence="3" id="KW-0653">Protein transport</keyword>
<evidence type="ECO:0000256" key="4">
    <source>
        <dbReference type="SAM" id="MobiDB-lite"/>
    </source>
</evidence>
<proteinExistence type="predicted"/>
<evidence type="ECO:0000256" key="1">
    <source>
        <dbReference type="ARBA" id="ARBA00022448"/>
    </source>
</evidence>
<dbReference type="GO" id="GO:0008270">
    <property type="term" value="F:zinc ion binding"/>
    <property type="evidence" value="ECO:0007669"/>
    <property type="project" value="TreeGrafter"/>
</dbReference>
<dbReference type="InterPro" id="IPR007515">
    <property type="entry name" value="Mss4"/>
</dbReference>
<feature type="compositionally biased region" description="Basic and acidic residues" evidence="4">
    <location>
        <begin position="209"/>
        <end position="219"/>
    </location>
</feature>
<keyword evidence="2" id="KW-0344">Guanine-nucleotide releasing factor</keyword>
<evidence type="ECO:0000313" key="5">
    <source>
        <dbReference type="EMBL" id="KOX69892.1"/>
    </source>
</evidence>
<dbReference type="Gene3D" id="2.170.150.10">
    <property type="entry name" value="Metal Binding Protein, Guanine Nucleotide Exchange Factor, Chain A"/>
    <property type="match status" value="1"/>
</dbReference>
<keyword evidence="1" id="KW-0813">Transport</keyword>
<dbReference type="GO" id="GO:0016020">
    <property type="term" value="C:membrane"/>
    <property type="evidence" value="ECO:0007669"/>
    <property type="project" value="TreeGrafter"/>
</dbReference>
<accession>A0A0N0BD35</accession>
<dbReference type="Pfam" id="PF04421">
    <property type="entry name" value="Mss4"/>
    <property type="match status" value="1"/>
</dbReference>
<dbReference type="InterPro" id="IPR011323">
    <property type="entry name" value="Mss4/transl-control_tumour"/>
</dbReference>
<gene>
    <name evidence="5" type="ORF">WN51_06237</name>
</gene>
<dbReference type="OrthoDB" id="30840at2759"/>
<dbReference type="PANTHER" id="PTHR13276">
    <property type="entry name" value="GUANINE NUCLEOTIDE EXCHANGE FACTOR MSS4"/>
    <property type="match status" value="1"/>
</dbReference>